<sequence>MGTVHYLKPHHASPTAQHAAPVIVTAHGFTLGNAFVAWQAVAEIRAWKCDRAKAEEAFIGFFVGDGCIAVSEACIGFVDLEAAMTAAFPGTVRWRSAVMLPVCERNETVLYRRC</sequence>
<dbReference type="Proteomes" id="UP001165293">
    <property type="component" value="Unassembled WGS sequence"/>
</dbReference>
<keyword evidence="2" id="KW-1185">Reference proteome</keyword>
<gene>
    <name evidence="1" type="ORF">LK996_10025</name>
</gene>
<organism evidence="1 2">
    <name type="scientific">Noviluteimonas lactosilytica</name>
    <dbReference type="NCBI Taxonomy" id="2888523"/>
    <lineage>
        <taxon>Bacteria</taxon>
        <taxon>Pseudomonadati</taxon>
        <taxon>Pseudomonadota</taxon>
        <taxon>Gammaproteobacteria</taxon>
        <taxon>Lysobacterales</taxon>
        <taxon>Lysobacteraceae</taxon>
        <taxon>Noviluteimonas</taxon>
    </lineage>
</organism>
<evidence type="ECO:0000313" key="1">
    <source>
        <dbReference type="EMBL" id="MCC8363409.1"/>
    </source>
</evidence>
<evidence type="ECO:0000313" key="2">
    <source>
        <dbReference type="Proteomes" id="UP001165293"/>
    </source>
</evidence>
<protein>
    <submittedName>
        <fullName evidence="1">Uncharacterized protein</fullName>
    </submittedName>
</protein>
<name>A0ABS8JIH9_9GAMM</name>
<dbReference type="RefSeq" id="WP_230527036.1">
    <property type="nucleotide sequence ID" value="NZ_JAJGAK010000002.1"/>
</dbReference>
<reference evidence="1" key="1">
    <citation type="submission" date="2021-10" db="EMBL/GenBank/DDBJ databases">
        <authorList>
            <person name="Lyu M."/>
            <person name="Wang X."/>
            <person name="Meng X."/>
            <person name="Xu K."/>
        </authorList>
    </citation>
    <scope>NUCLEOTIDE SEQUENCE</scope>
    <source>
        <strain evidence="1">A6</strain>
    </source>
</reference>
<proteinExistence type="predicted"/>
<dbReference type="EMBL" id="JAJGAK010000002">
    <property type="protein sequence ID" value="MCC8363409.1"/>
    <property type="molecule type" value="Genomic_DNA"/>
</dbReference>
<comment type="caution">
    <text evidence="1">The sequence shown here is derived from an EMBL/GenBank/DDBJ whole genome shotgun (WGS) entry which is preliminary data.</text>
</comment>
<accession>A0ABS8JIH9</accession>